<accession>A0A382S6F2</accession>
<dbReference type="SUPFAM" id="SSF51735">
    <property type="entry name" value="NAD(P)-binding Rossmann-fold domains"/>
    <property type="match status" value="1"/>
</dbReference>
<evidence type="ECO:0000256" key="2">
    <source>
        <dbReference type="ARBA" id="ARBA00022833"/>
    </source>
</evidence>
<dbReference type="PANTHER" id="PTHR43401:SF2">
    <property type="entry name" value="L-THREONINE 3-DEHYDROGENASE"/>
    <property type="match status" value="1"/>
</dbReference>
<evidence type="ECO:0000313" key="6">
    <source>
        <dbReference type="EMBL" id="SVD05035.1"/>
    </source>
</evidence>
<evidence type="ECO:0000259" key="5">
    <source>
        <dbReference type="Pfam" id="PF08240"/>
    </source>
</evidence>
<gene>
    <name evidence="6" type="ORF">METZ01_LOCUS357889</name>
</gene>
<keyword evidence="1" id="KW-0479">Metal-binding</keyword>
<dbReference type="GO" id="GO:0016491">
    <property type="term" value="F:oxidoreductase activity"/>
    <property type="evidence" value="ECO:0007669"/>
    <property type="project" value="UniProtKB-KW"/>
</dbReference>
<proteinExistence type="predicted"/>
<feature type="domain" description="Alcohol dehydrogenase-like C-terminal" evidence="4">
    <location>
        <begin position="177"/>
        <end position="244"/>
    </location>
</feature>
<dbReference type="InterPro" id="IPR036291">
    <property type="entry name" value="NAD(P)-bd_dom_sf"/>
</dbReference>
<dbReference type="PANTHER" id="PTHR43401">
    <property type="entry name" value="L-THREONINE 3-DEHYDROGENASE"/>
    <property type="match status" value="1"/>
</dbReference>
<evidence type="ECO:0000256" key="3">
    <source>
        <dbReference type="ARBA" id="ARBA00023002"/>
    </source>
</evidence>
<name>A0A382S6F2_9ZZZZ</name>
<dbReference type="InterPro" id="IPR013149">
    <property type="entry name" value="ADH-like_C"/>
</dbReference>
<evidence type="ECO:0000259" key="4">
    <source>
        <dbReference type="Pfam" id="PF00107"/>
    </source>
</evidence>
<dbReference type="EMBL" id="UINC01126512">
    <property type="protein sequence ID" value="SVD05035.1"/>
    <property type="molecule type" value="Genomic_DNA"/>
</dbReference>
<dbReference type="Gene3D" id="3.90.180.10">
    <property type="entry name" value="Medium-chain alcohol dehydrogenases, catalytic domain"/>
    <property type="match status" value="1"/>
</dbReference>
<dbReference type="InterPro" id="IPR011032">
    <property type="entry name" value="GroES-like_sf"/>
</dbReference>
<dbReference type="Pfam" id="PF08240">
    <property type="entry name" value="ADH_N"/>
    <property type="match status" value="1"/>
</dbReference>
<keyword evidence="2" id="KW-0862">Zinc</keyword>
<dbReference type="InterPro" id="IPR050129">
    <property type="entry name" value="Zn_alcohol_dh"/>
</dbReference>
<evidence type="ECO:0008006" key="7">
    <source>
        <dbReference type="Google" id="ProtNLM"/>
    </source>
</evidence>
<reference evidence="6" key="1">
    <citation type="submission" date="2018-05" db="EMBL/GenBank/DDBJ databases">
        <authorList>
            <person name="Lanie J.A."/>
            <person name="Ng W.-L."/>
            <person name="Kazmierczak K.M."/>
            <person name="Andrzejewski T.M."/>
            <person name="Davidsen T.M."/>
            <person name="Wayne K.J."/>
            <person name="Tettelin H."/>
            <person name="Glass J.I."/>
            <person name="Rusch D."/>
            <person name="Podicherti R."/>
            <person name="Tsui H.-C.T."/>
            <person name="Winkler M.E."/>
        </authorList>
    </citation>
    <scope>NUCLEOTIDE SEQUENCE</scope>
</reference>
<keyword evidence="3" id="KW-0560">Oxidoreductase</keyword>
<dbReference type="Pfam" id="PF00107">
    <property type="entry name" value="ADH_zinc_N"/>
    <property type="match status" value="1"/>
</dbReference>
<feature type="non-terminal residue" evidence="6">
    <location>
        <position position="245"/>
    </location>
</feature>
<sequence>MKAALFYGGKDIRIEERPTPNPGPGEVLVEIRSAGICGSDLHNYRGNRQSVWENPWEQGHELSGVVSDLGDGVNNFSVGDRVGIEAEHLIGCGSCVQCRRGDYHICSRRGMVNGSRHASHGFSSHDVTFASNCFVLPDGVGFDQAALLDCYACGIHAVNRTAVTPGDTTVIVGAGAIAMTLGQVAKAYGAGRVIMVGTRVETLEVAVRSGAADEFIVNVCNDPVQEVLNLTGATGAEVVFETVGG</sequence>
<dbReference type="AlphaFoldDB" id="A0A382S6F2"/>
<dbReference type="GO" id="GO:0008270">
    <property type="term" value="F:zinc ion binding"/>
    <property type="evidence" value="ECO:0007669"/>
    <property type="project" value="InterPro"/>
</dbReference>
<organism evidence="6">
    <name type="scientific">marine metagenome</name>
    <dbReference type="NCBI Taxonomy" id="408172"/>
    <lineage>
        <taxon>unclassified sequences</taxon>
        <taxon>metagenomes</taxon>
        <taxon>ecological metagenomes</taxon>
    </lineage>
</organism>
<dbReference type="PROSITE" id="PS00059">
    <property type="entry name" value="ADH_ZINC"/>
    <property type="match status" value="1"/>
</dbReference>
<dbReference type="InterPro" id="IPR002328">
    <property type="entry name" value="ADH_Zn_CS"/>
</dbReference>
<feature type="domain" description="Alcohol dehydrogenase-like N-terminal" evidence="5">
    <location>
        <begin position="23"/>
        <end position="134"/>
    </location>
</feature>
<protein>
    <recommendedName>
        <fullName evidence="7">Enoyl reductase (ER) domain-containing protein</fullName>
    </recommendedName>
</protein>
<dbReference type="SUPFAM" id="SSF50129">
    <property type="entry name" value="GroES-like"/>
    <property type="match status" value="1"/>
</dbReference>
<dbReference type="Gene3D" id="3.40.50.720">
    <property type="entry name" value="NAD(P)-binding Rossmann-like Domain"/>
    <property type="match status" value="1"/>
</dbReference>
<evidence type="ECO:0000256" key="1">
    <source>
        <dbReference type="ARBA" id="ARBA00022723"/>
    </source>
</evidence>
<dbReference type="InterPro" id="IPR013154">
    <property type="entry name" value="ADH-like_N"/>
</dbReference>